<dbReference type="SUPFAM" id="SSF53474">
    <property type="entry name" value="alpha/beta-Hydrolases"/>
    <property type="match status" value="1"/>
</dbReference>
<comment type="caution">
    <text evidence="2">The sequence shown here is derived from an EMBL/GenBank/DDBJ whole genome shotgun (WGS) entry which is preliminary data.</text>
</comment>
<reference evidence="2 3" key="2">
    <citation type="submission" date="2020-03" db="EMBL/GenBank/DDBJ databases">
        <authorList>
            <person name="Ichikawa N."/>
            <person name="Kimura A."/>
            <person name="Kitahashi Y."/>
            <person name="Uohara A."/>
        </authorList>
    </citation>
    <scope>NUCLEOTIDE SEQUENCE [LARGE SCALE GENOMIC DNA]</scope>
    <source>
        <strain evidence="2 3">NBRC 108639</strain>
    </source>
</reference>
<evidence type="ECO:0000313" key="2">
    <source>
        <dbReference type="EMBL" id="GFJ82437.1"/>
    </source>
</evidence>
<keyword evidence="3" id="KW-1185">Reference proteome</keyword>
<keyword evidence="2" id="KW-0378">Hydrolase</keyword>
<dbReference type="Pfam" id="PF12697">
    <property type="entry name" value="Abhydrolase_6"/>
    <property type="match status" value="1"/>
</dbReference>
<dbReference type="InterPro" id="IPR000073">
    <property type="entry name" value="AB_hydrolase_1"/>
</dbReference>
<proteinExistence type="predicted"/>
<dbReference type="PANTHER" id="PTHR43194">
    <property type="entry name" value="HYDROLASE ALPHA/BETA FOLD FAMILY"/>
    <property type="match status" value="1"/>
</dbReference>
<protein>
    <submittedName>
        <fullName evidence="2">Hydrolase</fullName>
    </submittedName>
</protein>
<dbReference type="PANTHER" id="PTHR43194:SF2">
    <property type="entry name" value="PEROXISOMAL MEMBRANE PROTEIN LPX1"/>
    <property type="match status" value="1"/>
</dbReference>
<evidence type="ECO:0000259" key="1">
    <source>
        <dbReference type="Pfam" id="PF12697"/>
    </source>
</evidence>
<dbReference type="GO" id="GO:0016787">
    <property type="term" value="F:hydrolase activity"/>
    <property type="evidence" value="ECO:0007669"/>
    <property type="project" value="UniProtKB-KW"/>
</dbReference>
<gene>
    <name evidence="2" type="ORF">Phou_066170</name>
</gene>
<dbReference type="AlphaFoldDB" id="A0A6V8KL06"/>
<dbReference type="InterPro" id="IPR050228">
    <property type="entry name" value="Carboxylesterase_BioH"/>
</dbReference>
<dbReference type="RefSeq" id="WP_173062967.1">
    <property type="nucleotide sequence ID" value="NZ_BAABGO010000058.1"/>
</dbReference>
<dbReference type="Proteomes" id="UP000482800">
    <property type="component" value="Unassembled WGS sequence"/>
</dbReference>
<evidence type="ECO:0000313" key="3">
    <source>
        <dbReference type="Proteomes" id="UP000482800"/>
    </source>
</evidence>
<organism evidence="2 3">
    <name type="scientific">Phytohabitans houttuyneae</name>
    <dbReference type="NCBI Taxonomy" id="1076126"/>
    <lineage>
        <taxon>Bacteria</taxon>
        <taxon>Bacillati</taxon>
        <taxon>Actinomycetota</taxon>
        <taxon>Actinomycetes</taxon>
        <taxon>Micromonosporales</taxon>
        <taxon>Micromonosporaceae</taxon>
    </lineage>
</organism>
<sequence length="265" mass="27987">MSELAFTRTGSGAPLVLLHGIGSLRQAWAPVVPALAERFEVIAVDLPGFGESAPLPPYLTPTPAALANSVAAFLDRHDITAPHVAGTSLGGWIALELATLRRLASLALLSPAGLWPGRTPLFNRVSLRAIRWSARHAGGLGSRLVSFRLGRALVLGQIHGRPARVDPEYARMEIRGMGTCPGFEATMKAARPLHYRAQSPVDTPVSVAFGARDRILLASLSRRVEQLPPGAHIATLPGCGHVPMPDDPEAVAAFIVVAAARARVA</sequence>
<dbReference type="Gene3D" id="3.40.50.1820">
    <property type="entry name" value="alpha/beta hydrolase"/>
    <property type="match status" value="1"/>
</dbReference>
<feature type="domain" description="AB hydrolase-1" evidence="1">
    <location>
        <begin position="15"/>
        <end position="253"/>
    </location>
</feature>
<reference evidence="2 3" key="1">
    <citation type="submission" date="2020-03" db="EMBL/GenBank/DDBJ databases">
        <title>Whole genome shotgun sequence of Phytohabitans houttuyneae NBRC 108639.</title>
        <authorList>
            <person name="Komaki H."/>
            <person name="Tamura T."/>
        </authorList>
    </citation>
    <scope>NUCLEOTIDE SEQUENCE [LARGE SCALE GENOMIC DNA]</scope>
    <source>
        <strain evidence="2 3">NBRC 108639</strain>
    </source>
</reference>
<dbReference type="InterPro" id="IPR029058">
    <property type="entry name" value="AB_hydrolase_fold"/>
</dbReference>
<name>A0A6V8KL06_9ACTN</name>
<dbReference type="PRINTS" id="PR00111">
    <property type="entry name" value="ABHYDROLASE"/>
</dbReference>
<dbReference type="EMBL" id="BLPF01000002">
    <property type="protein sequence ID" value="GFJ82437.1"/>
    <property type="molecule type" value="Genomic_DNA"/>
</dbReference>
<accession>A0A6V8KL06</accession>